<feature type="chain" id="PRO_5044306391" evidence="2">
    <location>
        <begin position="30"/>
        <end position="213"/>
    </location>
</feature>
<accession>A0AB35KDV6</accession>
<evidence type="ECO:0000313" key="5">
    <source>
        <dbReference type="Proteomes" id="UP001152820"/>
    </source>
</evidence>
<evidence type="ECO:0000256" key="2">
    <source>
        <dbReference type="SAM" id="SignalP"/>
    </source>
</evidence>
<dbReference type="Proteomes" id="UP001152820">
    <property type="component" value="Unassembled WGS sequence"/>
</dbReference>
<protein>
    <submittedName>
        <fullName evidence="4">DUF6287 domain-containing protein</fullName>
    </submittedName>
</protein>
<sequence>MEKIFVKIKRYATVSVIFLGALATLTACGSGSKESEKAEHTSSSQSIKNKESLPSSSSQSSSISTSSSSSSSSSSDISPSSTSQYEAANSSQILAGDYSSLNGTWQTTNGGGKAVLKNGTIIFSSEYQRVISGPQSKNGIIMAGAVNLGKYMGFMFAAANSSPTFANSSQTDKTDRTKDRFAIISNDEGMEIFDTNPTSFFYKISNDTTSPNS</sequence>
<evidence type="ECO:0000313" key="4">
    <source>
        <dbReference type="EMBL" id="MDG5049039.1"/>
    </source>
</evidence>
<feature type="compositionally biased region" description="Low complexity" evidence="1">
    <location>
        <begin position="52"/>
        <end position="83"/>
    </location>
</feature>
<name>A0AB35KDV6_9LACT</name>
<reference evidence="4" key="2">
    <citation type="journal article" date="2023" name="Food Microbiol.">
        <title>Evaluation of the fermentation potential of lactic acid bacteria isolated from herbs, fruits and vegetables as starter cultures in nut-based milk alternatives.</title>
        <authorList>
            <person name="Huang W."/>
            <person name="Dong A."/>
            <person name="Pham H.T."/>
            <person name="Zhou C."/>
            <person name="Huo Z."/>
            <person name="Watjen A.P."/>
            <person name="Prakash S."/>
            <person name="Bang-Berthelsen C.H."/>
            <person name="Turner M.S."/>
        </authorList>
    </citation>
    <scope>NUCLEOTIDE SEQUENCE</scope>
    <source>
        <strain evidence="4">593</strain>
    </source>
</reference>
<proteinExistence type="predicted"/>
<keyword evidence="2" id="KW-0732">Signal</keyword>
<feature type="signal peptide" evidence="2">
    <location>
        <begin position="1"/>
        <end position="29"/>
    </location>
</feature>
<dbReference type="RefSeq" id="WP_278200074.1">
    <property type="nucleotide sequence ID" value="NZ_JAOWLO010000004.1"/>
</dbReference>
<feature type="domain" description="DUF6287" evidence="3">
    <location>
        <begin position="89"/>
        <end position="110"/>
    </location>
</feature>
<feature type="region of interest" description="Disordered" evidence="1">
    <location>
        <begin position="30"/>
        <end position="83"/>
    </location>
</feature>
<dbReference type="PROSITE" id="PS51257">
    <property type="entry name" value="PROKAR_LIPOPROTEIN"/>
    <property type="match status" value="1"/>
</dbReference>
<dbReference type="InterPro" id="IPR046254">
    <property type="entry name" value="DUF6287"/>
</dbReference>
<gene>
    <name evidence="4" type="ORF">OGZ38_07775</name>
</gene>
<dbReference type="AlphaFoldDB" id="A0AB35KDV6"/>
<comment type="caution">
    <text evidence="4">The sequence shown here is derived from an EMBL/GenBank/DDBJ whole genome shotgun (WGS) entry which is preliminary data.</text>
</comment>
<evidence type="ECO:0000259" key="3">
    <source>
        <dbReference type="Pfam" id="PF19804"/>
    </source>
</evidence>
<organism evidence="4 5">
    <name type="scientific">Lactococcus lactis</name>
    <dbReference type="NCBI Taxonomy" id="1358"/>
    <lineage>
        <taxon>Bacteria</taxon>
        <taxon>Bacillati</taxon>
        <taxon>Bacillota</taxon>
        <taxon>Bacilli</taxon>
        <taxon>Lactobacillales</taxon>
        <taxon>Streptococcaceae</taxon>
        <taxon>Lactococcus</taxon>
    </lineage>
</organism>
<dbReference type="Pfam" id="PF19804">
    <property type="entry name" value="DUF6287"/>
    <property type="match status" value="1"/>
</dbReference>
<reference evidence="4" key="1">
    <citation type="submission" date="2022-10" db="EMBL/GenBank/DDBJ databases">
        <authorList>
            <person name="Turner M.S."/>
            <person name="Huang W."/>
        </authorList>
    </citation>
    <scope>NUCLEOTIDE SEQUENCE</scope>
    <source>
        <strain evidence="4">593</strain>
    </source>
</reference>
<dbReference type="EMBL" id="JAOWLO010000004">
    <property type="protein sequence ID" value="MDG5049039.1"/>
    <property type="molecule type" value="Genomic_DNA"/>
</dbReference>
<evidence type="ECO:0000256" key="1">
    <source>
        <dbReference type="SAM" id="MobiDB-lite"/>
    </source>
</evidence>